<dbReference type="InterPro" id="IPR029044">
    <property type="entry name" value="Nucleotide-diphossugar_trans"/>
</dbReference>
<comment type="pathway">
    <text evidence="7">Carotenoid biosynthesis; staphyloxanthin biosynthesis; staphyloxanthin from farnesyl diphosphate: step 4/5.</text>
</comment>
<proteinExistence type="inferred from homology"/>
<dbReference type="Proteomes" id="UP001142153">
    <property type="component" value="Unassembled WGS sequence"/>
</dbReference>
<evidence type="ECO:0000256" key="1">
    <source>
        <dbReference type="ARBA" id="ARBA00004236"/>
    </source>
</evidence>
<sequence length="274" mass="29880">MTTTPDVSVITITYRDLDGLMRTVDSVRAQRYPGRIHHIVIDGGSGEEVERYLAGQDPGFAHWQSAPDGGRYDAMNQGIAHARGELMWFMNSGDCFADPDALAAVVDAISDTGAPAREVWGFGWANRLGPDGTNMGVWGTVPFHLTDFALGRQPVPHQAAFFGSAVVSAIGGYDVNFGLGADQLFIFEAALQKEPITVPRVVCDFDTSGVGSVRPVRDNFRDLRKLWDQLGYYPLGGRRRSIAYLRGREFKARAAHATRRAGSVAAARLSRFSS</sequence>
<dbReference type="Gene3D" id="3.90.550.10">
    <property type="entry name" value="Spore Coat Polysaccharide Biosynthesis Protein SpsA, Chain A"/>
    <property type="match status" value="1"/>
</dbReference>
<comment type="function">
    <text evidence="6">Catalyzes the glycosylation of 4,4'-diaponeurosporenoate, i.e. the esterification of glucose at the C1'' position with the carboxyl group of 4,4'-diaponeurosporenic acid, to form glycosyl-4,4'-diaponeurosporenoate. This is a step in the biosynthesis of staphyloxanthin, an orange pigment present in most staphylococci strains.</text>
</comment>
<keyword evidence="3 11" id="KW-0328">Glycosyltransferase</keyword>
<keyword evidence="12" id="KW-1185">Reference proteome</keyword>
<evidence type="ECO:0000313" key="12">
    <source>
        <dbReference type="Proteomes" id="UP001142153"/>
    </source>
</evidence>
<protein>
    <recommendedName>
        <fullName evidence="9">4,4'-diaponeurosporenoate glycosyltransferase</fullName>
    </recommendedName>
</protein>
<evidence type="ECO:0000256" key="4">
    <source>
        <dbReference type="ARBA" id="ARBA00022679"/>
    </source>
</evidence>
<evidence type="ECO:0000256" key="7">
    <source>
        <dbReference type="ARBA" id="ARBA00037904"/>
    </source>
</evidence>
<name>A0ABT4PRU1_9MYCO</name>
<evidence type="ECO:0000313" key="11">
    <source>
        <dbReference type="EMBL" id="MCZ8379275.1"/>
    </source>
</evidence>
<reference evidence="11" key="1">
    <citation type="submission" date="2022-12" db="EMBL/GenBank/DDBJ databases">
        <authorList>
            <person name="Deng Y."/>
            <person name="Zhang Y.-Q."/>
        </authorList>
    </citation>
    <scope>NUCLEOTIDE SEQUENCE</scope>
    <source>
        <strain evidence="11">CPCC 205372</strain>
    </source>
</reference>
<evidence type="ECO:0000256" key="2">
    <source>
        <dbReference type="ARBA" id="ARBA00022475"/>
    </source>
</evidence>
<comment type="subcellular location">
    <subcellularLocation>
        <location evidence="1">Cell membrane</location>
    </subcellularLocation>
</comment>
<accession>A0ABT4PRU1</accession>
<evidence type="ECO:0000256" key="6">
    <source>
        <dbReference type="ARBA" id="ARBA00037281"/>
    </source>
</evidence>
<evidence type="ECO:0000256" key="5">
    <source>
        <dbReference type="ARBA" id="ARBA00023136"/>
    </source>
</evidence>
<dbReference type="RefSeq" id="WP_269893977.1">
    <property type="nucleotide sequence ID" value="NZ_JAPZPY010000003.1"/>
</dbReference>
<dbReference type="PANTHER" id="PTHR43646">
    <property type="entry name" value="GLYCOSYLTRANSFERASE"/>
    <property type="match status" value="1"/>
</dbReference>
<comment type="similarity">
    <text evidence="8">Belongs to the glycosyltransferase 2 family. CrtQ subfamily.</text>
</comment>
<dbReference type="Pfam" id="PF00535">
    <property type="entry name" value="Glycos_transf_2"/>
    <property type="match status" value="1"/>
</dbReference>
<evidence type="ECO:0000256" key="3">
    <source>
        <dbReference type="ARBA" id="ARBA00022676"/>
    </source>
</evidence>
<feature type="domain" description="Glycosyltransferase 2-like" evidence="10">
    <location>
        <begin position="8"/>
        <end position="114"/>
    </location>
</feature>
<keyword evidence="4 11" id="KW-0808">Transferase</keyword>
<keyword evidence="2" id="KW-1003">Cell membrane</keyword>
<dbReference type="EMBL" id="JAPZPY010000003">
    <property type="protein sequence ID" value="MCZ8379275.1"/>
    <property type="molecule type" value="Genomic_DNA"/>
</dbReference>
<dbReference type="GO" id="GO:0016757">
    <property type="term" value="F:glycosyltransferase activity"/>
    <property type="evidence" value="ECO:0007669"/>
    <property type="project" value="UniProtKB-KW"/>
</dbReference>
<dbReference type="PANTHER" id="PTHR43646:SF2">
    <property type="entry name" value="GLYCOSYLTRANSFERASE 2-LIKE DOMAIN-CONTAINING PROTEIN"/>
    <property type="match status" value="1"/>
</dbReference>
<keyword evidence="5" id="KW-0472">Membrane</keyword>
<comment type="caution">
    <text evidence="11">The sequence shown here is derived from an EMBL/GenBank/DDBJ whole genome shotgun (WGS) entry which is preliminary data.</text>
</comment>
<evidence type="ECO:0000259" key="10">
    <source>
        <dbReference type="Pfam" id="PF00535"/>
    </source>
</evidence>
<gene>
    <name evidence="11" type="ORF">O6P37_10405</name>
</gene>
<organism evidence="11 12">
    <name type="scientific">Mycobacterium hippophais</name>
    <dbReference type="NCBI Taxonomy" id="3016340"/>
    <lineage>
        <taxon>Bacteria</taxon>
        <taxon>Bacillati</taxon>
        <taxon>Actinomycetota</taxon>
        <taxon>Actinomycetes</taxon>
        <taxon>Mycobacteriales</taxon>
        <taxon>Mycobacteriaceae</taxon>
        <taxon>Mycobacterium</taxon>
    </lineage>
</organism>
<evidence type="ECO:0000256" key="8">
    <source>
        <dbReference type="ARBA" id="ARBA00038120"/>
    </source>
</evidence>
<dbReference type="SUPFAM" id="SSF53448">
    <property type="entry name" value="Nucleotide-diphospho-sugar transferases"/>
    <property type="match status" value="1"/>
</dbReference>
<evidence type="ECO:0000256" key="9">
    <source>
        <dbReference type="ARBA" id="ARBA00040345"/>
    </source>
</evidence>
<dbReference type="InterPro" id="IPR001173">
    <property type="entry name" value="Glyco_trans_2-like"/>
</dbReference>